<dbReference type="AlphaFoldDB" id="A0A5J4KY30"/>
<sequence length="49" mass="5714">MKDGKKTISEIYEYIKPMVEDEAKLLNVNQSPDISPEPEKLQGRFKLFD</sequence>
<feature type="region of interest" description="Disordered" evidence="1">
    <location>
        <begin position="29"/>
        <end position="49"/>
    </location>
</feature>
<feature type="compositionally biased region" description="Basic and acidic residues" evidence="1">
    <location>
        <begin position="37"/>
        <end position="49"/>
    </location>
</feature>
<evidence type="ECO:0000313" key="2">
    <source>
        <dbReference type="EMBL" id="GER92383.1"/>
    </source>
</evidence>
<gene>
    <name evidence="2" type="ORF">A45J_0098</name>
</gene>
<organism evidence="2">
    <name type="scientific">hot springs metagenome</name>
    <dbReference type="NCBI Taxonomy" id="433727"/>
    <lineage>
        <taxon>unclassified sequences</taxon>
        <taxon>metagenomes</taxon>
        <taxon>ecological metagenomes</taxon>
    </lineage>
</organism>
<dbReference type="EMBL" id="BLAB01000001">
    <property type="protein sequence ID" value="GER92383.1"/>
    <property type="molecule type" value="Genomic_DNA"/>
</dbReference>
<name>A0A5J4KY30_9ZZZZ</name>
<evidence type="ECO:0000256" key="1">
    <source>
        <dbReference type="SAM" id="MobiDB-lite"/>
    </source>
</evidence>
<reference evidence="2" key="1">
    <citation type="submission" date="2019-10" db="EMBL/GenBank/DDBJ databases">
        <title>Metagenomic sequencing of thiosulfate-disproportionating enrichment culture.</title>
        <authorList>
            <person name="Umezawa K."/>
            <person name="Kojima H."/>
            <person name="Fukui M."/>
        </authorList>
    </citation>
    <scope>NUCLEOTIDE SEQUENCE</scope>
    <source>
        <strain evidence="2">45J</strain>
    </source>
</reference>
<comment type="caution">
    <text evidence="2">The sequence shown here is derived from an EMBL/GenBank/DDBJ whole genome shotgun (WGS) entry which is preliminary data.</text>
</comment>
<proteinExistence type="predicted"/>
<protein>
    <submittedName>
        <fullName evidence="2">Uncharacterized protein</fullName>
    </submittedName>
</protein>
<accession>A0A5J4KY30</accession>